<feature type="binding site" evidence="7">
    <location>
        <position position="115"/>
    </location>
    <ligand>
        <name>ATP</name>
        <dbReference type="ChEBI" id="CHEBI:30616"/>
    </ligand>
</feature>
<dbReference type="InterPro" id="IPR000719">
    <property type="entry name" value="Prot_kinase_dom"/>
</dbReference>
<evidence type="ECO:0000313" key="11">
    <source>
        <dbReference type="EMBL" id="OMJ69942.1"/>
    </source>
</evidence>
<gene>
    <name evidence="11" type="ORF">SteCoe_32190</name>
</gene>
<feature type="region of interest" description="Disordered" evidence="9">
    <location>
        <begin position="54"/>
        <end position="73"/>
    </location>
</feature>
<dbReference type="FunFam" id="1.10.510.10:FF:000624">
    <property type="entry name" value="Mitogen-activated protein kinase"/>
    <property type="match status" value="1"/>
</dbReference>
<keyword evidence="4 7" id="KW-0547">Nucleotide-binding</keyword>
<evidence type="ECO:0000313" key="12">
    <source>
        <dbReference type="Proteomes" id="UP000187209"/>
    </source>
</evidence>
<dbReference type="InterPro" id="IPR008271">
    <property type="entry name" value="Ser/Thr_kinase_AS"/>
</dbReference>
<feature type="compositionally biased region" description="Low complexity" evidence="9">
    <location>
        <begin position="57"/>
        <end position="68"/>
    </location>
</feature>
<dbReference type="AlphaFoldDB" id="A0A1R2AZL2"/>
<dbReference type="SMART" id="SM00220">
    <property type="entry name" value="S_TKc"/>
    <property type="match status" value="1"/>
</dbReference>
<dbReference type="InterPro" id="IPR011009">
    <property type="entry name" value="Kinase-like_dom_sf"/>
</dbReference>
<evidence type="ECO:0000256" key="8">
    <source>
        <dbReference type="RuleBase" id="RU000304"/>
    </source>
</evidence>
<organism evidence="11 12">
    <name type="scientific">Stentor coeruleus</name>
    <dbReference type="NCBI Taxonomy" id="5963"/>
    <lineage>
        <taxon>Eukaryota</taxon>
        <taxon>Sar</taxon>
        <taxon>Alveolata</taxon>
        <taxon>Ciliophora</taxon>
        <taxon>Postciliodesmatophora</taxon>
        <taxon>Heterotrichea</taxon>
        <taxon>Heterotrichida</taxon>
        <taxon>Stentoridae</taxon>
        <taxon>Stentor</taxon>
    </lineage>
</organism>
<dbReference type="CDD" id="cd14137">
    <property type="entry name" value="STKc_GSK3"/>
    <property type="match status" value="1"/>
</dbReference>
<dbReference type="InterPro" id="IPR050591">
    <property type="entry name" value="GSK-3"/>
</dbReference>
<dbReference type="PROSITE" id="PS50011">
    <property type="entry name" value="PROTEIN_KINASE_DOM"/>
    <property type="match status" value="1"/>
</dbReference>
<protein>
    <recommendedName>
        <fullName evidence="10">Protein kinase domain-containing protein</fullName>
    </recommendedName>
</protein>
<dbReference type="GO" id="GO:0004674">
    <property type="term" value="F:protein serine/threonine kinase activity"/>
    <property type="evidence" value="ECO:0007669"/>
    <property type="project" value="UniProtKB-KW"/>
</dbReference>
<dbReference type="Gene3D" id="1.10.510.10">
    <property type="entry name" value="Transferase(Phosphotransferase) domain 1"/>
    <property type="match status" value="1"/>
</dbReference>
<dbReference type="GO" id="GO:0030154">
    <property type="term" value="P:cell differentiation"/>
    <property type="evidence" value="ECO:0007669"/>
    <property type="project" value="TreeGrafter"/>
</dbReference>
<dbReference type="GO" id="GO:0005634">
    <property type="term" value="C:nucleus"/>
    <property type="evidence" value="ECO:0007669"/>
    <property type="project" value="TreeGrafter"/>
</dbReference>
<name>A0A1R2AZL2_9CILI</name>
<evidence type="ECO:0000256" key="1">
    <source>
        <dbReference type="ARBA" id="ARBA00005527"/>
    </source>
</evidence>
<keyword evidence="12" id="KW-1185">Reference proteome</keyword>
<feature type="region of interest" description="Disordered" evidence="9">
    <location>
        <begin position="1"/>
        <end position="27"/>
    </location>
</feature>
<sequence>MISLKSQATLKPLKHQKSNSTFLPNKSLTKLELPTKSISPPKVSSPRKTITNFKTISPKNSLSPSSLSPRKKSPVMSKITKQQLYPIEKPIGSGAFGTVYRSTHLRYGYKVAVKKVLQDVRYKNRELGIMKQLRHSNVVGLIDTFIIPSGREFENYLYLVMDYYPLNLLDIIQNYYNYKKKMPVSLVKVYAYQILRGLMYCELLKICHRDIKPQNILVDPITHKLVICDFGCAKKISPGESNVSYICSRYYRSPEMIMGSQNYDCISDVWSAGCVIAEMALGLPIFYGKTPSDQLLEIIKVLGTPTKDEILEINPKFQNVKLADLRRSPWSRVFSGEYEELYDFLDKILVMLPSKRYTALQALQHPFFDEIKNDNCRLPNGRAMPPFFDWNEQEIQAGVHLLLDPHNRKTQEDILV</sequence>
<evidence type="ECO:0000256" key="4">
    <source>
        <dbReference type="ARBA" id="ARBA00022741"/>
    </source>
</evidence>
<dbReference type="Gene3D" id="3.30.200.20">
    <property type="entry name" value="Phosphorylase Kinase, domain 1"/>
    <property type="match status" value="1"/>
</dbReference>
<feature type="compositionally biased region" description="Polar residues" evidence="9">
    <location>
        <begin position="18"/>
        <end position="27"/>
    </location>
</feature>
<dbReference type="Proteomes" id="UP000187209">
    <property type="component" value="Unassembled WGS sequence"/>
</dbReference>
<dbReference type="GO" id="GO:0005524">
    <property type="term" value="F:ATP binding"/>
    <property type="evidence" value="ECO:0007669"/>
    <property type="project" value="UniProtKB-UniRule"/>
</dbReference>
<dbReference type="PROSITE" id="PS00107">
    <property type="entry name" value="PROTEIN_KINASE_ATP"/>
    <property type="match status" value="1"/>
</dbReference>
<keyword evidence="6 7" id="KW-0067">ATP-binding</keyword>
<dbReference type="EMBL" id="MPUH01001140">
    <property type="protein sequence ID" value="OMJ69942.1"/>
    <property type="molecule type" value="Genomic_DNA"/>
</dbReference>
<evidence type="ECO:0000256" key="2">
    <source>
        <dbReference type="ARBA" id="ARBA00022527"/>
    </source>
</evidence>
<dbReference type="GO" id="GO:0005737">
    <property type="term" value="C:cytoplasm"/>
    <property type="evidence" value="ECO:0007669"/>
    <property type="project" value="TreeGrafter"/>
</dbReference>
<dbReference type="GO" id="GO:0007165">
    <property type="term" value="P:signal transduction"/>
    <property type="evidence" value="ECO:0007669"/>
    <property type="project" value="TreeGrafter"/>
</dbReference>
<dbReference type="Pfam" id="PF00069">
    <property type="entry name" value="Pkinase"/>
    <property type="match status" value="1"/>
</dbReference>
<evidence type="ECO:0000256" key="3">
    <source>
        <dbReference type="ARBA" id="ARBA00022679"/>
    </source>
</evidence>
<keyword evidence="5" id="KW-0418">Kinase</keyword>
<evidence type="ECO:0000256" key="9">
    <source>
        <dbReference type="SAM" id="MobiDB-lite"/>
    </source>
</evidence>
<keyword evidence="2 8" id="KW-0723">Serine/threonine-protein kinase</keyword>
<dbReference type="InterPro" id="IPR039192">
    <property type="entry name" value="STKc_GSK3"/>
</dbReference>
<dbReference type="PROSITE" id="PS00108">
    <property type="entry name" value="PROTEIN_KINASE_ST"/>
    <property type="match status" value="1"/>
</dbReference>
<dbReference type="PANTHER" id="PTHR24057:SF0">
    <property type="entry name" value="PROTEIN KINASE SHAGGY-RELATED"/>
    <property type="match status" value="1"/>
</dbReference>
<reference evidence="11 12" key="1">
    <citation type="submission" date="2016-11" db="EMBL/GenBank/DDBJ databases">
        <title>The macronuclear genome of Stentor coeruleus: a giant cell with tiny introns.</title>
        <authorList>
            <person name="Slabodnick M."/>
            <person name="Ruby J.G."/>
            <person name="Reiff S.B."/>
            <person name="Swart E.C."/>
            <person name="Gosai S."/>
            <person name="Prabakaran S."/>
            <person name="Witkowska E."/>
            <person name="Larue G.E."/>
            <person name="Fisher S."/>
            <person name="Freeman R.M."/>
            <person name="Gunawardena J."/>
            <person name="Chu W."/>
            <person name="Stover N.A."/>
            <person name="Gregory B.D."/>
            <person name="Nowacki M."/>
            <person name="Derisi J."/>
            <person name="Roy S.W."/>
            <person name="Marshall W.F."/>
            <person name="Sood P."/>
        </authorList>
    </citation>
    <scope>NUCLEOTIDE SEQUENCE [LARGE SCALE GENOMIC DNA]</scope>
    <source>
        <strain evidence="11">WM001</strain>
    </source>
</reference>
<evidence type="ECO:0000256" key="5">
    <source>
        <dbReference type="ARBA" id="ARBA00022777"/>
    </source>
</evidence>
<evidence type="ECO:0000256" key="6">
    <source>
        <dbReference type="ARBA" id="ARBA00022840"/>
    </source>
</evidence>
<accession>A0A1R2AZL2</accession>
<feature type="domain" description="Protein kinase" evidence="10">
    <location>
        <begin position="85"/>
        <end position="368"/>
    </location>
</feature>
<dbReference type="PANTHER" id="PTHR24057">
    <property type="entry name" value="GLYCOGEN SYNTHASE KINASE-3 ALPHA"/>
    <property type="match status" value="1"/>
</dbReference>
<comment type="similarity">
    <text evidence="1">Belongs to the protein kinase superfamily. CMGC Ser/Thr protein kinase family. GSK-3 subfamily.</text>
</comment>
<evidence type="ECO:0000256" key="7">
    <source>
        <dbReference type="PROSITE-ProRule" id="PRU10141"/>
    </source>
</evidence>
<dbReference type="SUPFAM" id="SSF56112">
    <property type="entry name" value="Protein kinase-like (PK-like)"/>
    <property type="match status" value="1"/>
</dbReference>
<keyword evidence="3" id="KW-0808">Transferase</keyword>
<proteinExistence type="inferred from homology"/>
<evidence type="ECO:0000259" key="10">
    <source>
        <dbReference type="PROSITE" id="PS50011"/>
    </source>
</evidence>
<comment type="caution">
    <text evidence="11">The sequence shown here is derived from an EMBL/GenBank/DDBJ whole genome shotgun (WGS) entry which is preliminary data.</text>
</comment>
<dbReference type="OrthoDB" id="272141at2759"/>
<dbReference type="InterPro" id="IPR017441">
    <property type="entry name" value="Protein_kinase_ATP_BS"/>
</dbReference>